<protein>
    <submittedName>
        <fullName evidence="4">Isoflavone reductase like protein P3</fullName>
    </submittedName>
</protein>
<dbReference type="InterPro" id="IPR008030">
    <property type="entry name" value="NmrA-like"/>
</dbReference>
<evidence type="ECO:0000256" key="1">
    <source>
        <dbReference type="ARBA" id="ARBA00022857"/>
    </source>
</evidence>
<keyword evidence="1" id="KW-0521">NADP</keyword>
<dbReference type="Pfam" id="PF05368">
    <property type="entry name" value="NmrA"/>
    <property type="match status" value="1"/>
</dbReference>
<dbReference type="GO" id="GO:0016491">
    <property type="term" value="F:oxidoreductase activity"/>
    <property type="evidence" value="ECO:0007669"/>
    <property type="project" value="UniProtKB-KW"/>
</dbReference>
<gene>
    <name evidence="4" type="ORF">EDB81DRAFT_848349</name>
</gene>
<dbReference type="SUPFAM" id="SSF51735">
    <property type="entry name" value="NAD(P)-binding Rossmann-fold domains"/>
    <property type="match status" value="1"/>
</dbReference>
<dbReference type="PANTHER" id="PTHR47706">
    <property type="entry name" value="NMRA-LIKE FAMILY PROTEIN"/>
    <property type="match status" value="1"/>
</dbReference>
<dbReference type="InterPro" id="IPR045312">
    <property type="entry name" value="PCBER-like"/>
</dbReference>
<evidence type="ECO:0000313" key="5">
    <source>
        <dbReference type="Proteomes" id="UP000738349"/>
    </source>
</evidence>
<dbReference type="CDD" id="cd05259">
    <property type="entry name" value="PCBER_SDR_a"/>
    <property type="match status" value="1"/>
</dbReference>
<evidence type="ECO:0000259" key="3">
    <source>
        <dbReference type="Pfam" id="PF05368"/>
    </source>
</evidence>
<feature type="domain" description="NmrA-like" evidence="3">
    <location>
        <begin position="12"/>
        <end position="269"/>
    </location>
</feature>
<dbReference type="InterPro" id="IPR036291">
    <property type="entry name" value="NAD(P)-bd_dom_sf"/>
</dbReference>
<dbReference type="OrthoDB" id="9974981at2759"/>
<evidence type="ECO:0000256" key="2">
    <source>
        <dbReference type="ARBA" id="ARBA00023002"/>
    </source>
</evidence>
<organism evidence="4 5">
    <name type="scientific">Dactylonectria macrodidyma</name>
    <dbReference type="NCBI Taxonomy" id="307937"/>
    <lineage>
        <taxon>Eukaryota</taxon>
        <taxon>Fungi</taxon>
        <taxon>Dikarya</taxon>
        <taxon>Ascomycota</taxon>
        <taxon>Pezizomycotina</taxon>
        <taxon>Sordariomycetes</taxon>
        <taxon>Hypocreomycetidae</taxon>
        <taxon>Hypocreales</taxon>
        <taxon>Nectriaceae</taxon>
        <taxon>Dactylonectria</taxon>
    </lineage>
</organism>
<evidence type="ECO:0000313" key="4">
    <source>
        <dbReference type="EMBL" id="KAH7116336.1"/>
    </source>
</evidence>
<dbReference type="AlphaFoldDB" id="A0A9P9DCK0"/>
<proteinExistence type="predicted"/>
<dbReference type="EMBL" id="JAGMUV010000029">
    <property type="protein sequence ID" value="KAH7116336.1"/>
    <property type="molecule type" value="Genomic_DNA"/>
</dbReference>
<dbReference type="Gene3D" id="3.90.25.10">
    <property type="entry name" value="UDP-galactose 4-epimerase, domain 1"/>
    <property type="match status" value="1"/>
</dbReference>
<accession>A0A9P9DCK0</accession>
<dbReference type="Proteomes" id="UP000738349">
    <property type="component" value="Unassembled WGS sequence"/>
</dbReference>
<dbReference type="InterPro" id="IPR051609">
    <property type="entry name" value="NmrA/Isoflavone_reductase-like"/>
</dbReference>
<keyword evidence="5" id="KW-1185">Reference proteome</keyword>
<keyword evidence="2" id="KW-0560">Oxidoreductase</keyword>
<dbReference type="Gene3D" id="3.40.50.720">
    <property type="entry name" value="NAD(P)-binding Rossmann-like Domain"/>
    <property type="match status" value="1"/>
</dbReference>
<reference evidence="4" key="1">
    <citation type="journal article" date="2021" name="Nat. Commun.">
        <title>Genetic determinants of endophytism in the Arabidopsis root mycobiome.</title>
        <authorList>
            <person name="Mesny F."/>
            <person name="Miyauchi S."/>
            <person name="Thiergart T."/>
            <person name="Pickel B."/>
            <person name="Atanasova L."/>
            <person name="Karlsson M."/>
            <person name="Huettel B."/>
            <person name="Barry K.W."/>
            <person name="Haridas S."/>
            <person name="Chen C."/>
            <person name="Bauer D."/>
            <person name="Andreopoulos W."/>
            <person name="Pangilinan J."/>
            <person name="LaButti K."/>
            <person name="Riley R."/>
            <person name="Lipzen A."/>
            <person name="Clum A."/>
            <person name="Drula E."/>
            <person name="Henrissat B."/>
            <person name="Kohler A."/>
            <person name="Grigoriev I.V."/>
            <person name="Martin F.M."/>
            <person name="Hacquard S."/>
        </authorList>
    </citation>
    <scope>NUCLEOTIDE SEQUENCE</scope>
    <source>
        <strain evidence="4">MPI-CAGE-AT-0147</strain>
    </source>
</reference>
<name>A0A9P9DCK0_9HYPO</name>
<dbReference type="PANTHER" id="PTHR47706:SF1">
    <property type="entry name" value="CIPA-LIKE, PUTATIVE (AFU_ORTHOLOGUE AFUA_1G12460)-RELATED"/>
    <property type="match status" value="1"/>
</dbReference>
<sequence length="306" mass="33884">MGSIADQQIINVAVAGGTGILGSLVLKSLLQSGRFNVTILGRSERNHRPIGVKLAVVDYNDSNSLVEALKGQDAVVSTLSREATLLQLSLIDAAVTAGVKRFIPSEFGGNLQNPNSRQLLNYKEKVQVKEHLEKKSKTHEITYTYIYNNVFMDWAIETGILLNLKHAKIHLYDGGERQVSMITMPTAAQAVVAILLHPEETKNRPVCIHEAFLSQKQLLAFAKEVAPDREWREEYVDLQELERKAMEQQRPGVPNMSIFHAFAVKGGFGEGFGNQFSEADNKLLGIQPLSANGIKDMLTTMAKKWA</sequence>
<comment type="caution">
    <text evidence="4">The sequence shown here is derived from an EMBL/GenBank/DDBJ whole genome shotgun (WGS) entry which is preliminary data.</text>
</comment>